<dbReference type="PANTHER" id="PTHR10500">
    <property type="entry name" value="BETA-MICROSEMINOPROTEIN"/>
    <property type="match status" value="1"/>
</dbReference>
<keyword evidence="3" id="KW-0964">Secreted</keyword>
<reference evidence="6" key="1">
    <citation type="journal article" date="2023" name="Science">
        <title>Genome structures resolve the early diversification of teleost fishes.</title>
        <authorList>
            <person name="Parey E."/>
            <person name="Louis A."/>
            <person name="Montfort J."/>
            <person name="Bouchez O."/>
            <person name="Roques C."/>
            <person name="Iampietro C."/>
            <person name="Lluch J."/>
            <person name="Castinel A."/>
            <person name="Donnadieu C."/>
            <person name="Desvignes T."/>
            <person name="Floi Bucao C."/>
            <person name="Jouanno E."/>
            <person name="Wen M."/>
            <person name="Mejri S."/>
            <person name="Dirks R."/>
            <person name="Jansen H."/>
            <person name="Henkel C."/>
            <person name="Chen W.J."/>
            <person name="Zahm M."/>
            <person name="Cabau C."/>
            <person name="Klopp C."/>
            <person name="Thompson A.W."/>
            <person name="Robinson-Rechavi M."/>
            <person name="Braasch I."/>
            <person name="Lecointre G."/>
            <person name="Bobe J."/>
            <person name="Postlethwait J.H."/>
            <person name="Berthelot C."/>
            <person name="Roest Crollius H."/>
            <person name="Guiguen Y."/>
        </authorList>
    </citation>
    <scope>NUCLEOTIDE SEQUENCE</scope>
    <source>
        <strain evidence="6">Concon-B</strain>
    </source>
</reference>
<name>A0A9Q1D9X9_CONCO</name>
<feature type="signal peptide" evidence="5">
    <location>
        <begin position="1"/>
        <end position="19"/>
    </location>
</feature>
<comment type="caution">
    <text evidence="6">The sequence shown here is derived from an EMBL/GenBank/DDBJ whole genome shotgun (WGS) entry which is preliminary data.</text>
</comment>
<gene>
    <name evidence="6" type="ORF">COCON_G00159680</name>
</gene>
<evidence type="ECO:0000256" key="3">
    <source>
        <dbReference type="ARBA" id="ARBA00022525"/>
    </source>
</evidence>
<keyword evidence="5" id="KW-0732">Signal</keyword>
<protein>
    <recommendedName>
        <fullName evidence="8">Beta-microseminoprotein</fullName>
    </recommendedName>
</protein>
<dbReference type="Pfam" id="PF05825">
    <property type="entry name" value="PSP94"/>
    <property type="match status" value="1"/>
</dbReference>
<evidence type="ECO:0000256" key="2">
    <source>
        <dbReference type="ARBA" id="ARBA00010352"/>
    </source>
</evidence>
<dbReference type="InterPro" id="IPR008735">
    <property type="entry name" value="PSP94"/>
</dbReference>
<comment type="similarity">
    <text evidence="2">Belongs to the beta-microseminoprotein family.</text>
</comment>
<dbReference type="GO" id="GO:0005576">
    <property type="term" value="C:extracellular region"/>
    <property type="evidence" value="ECO:0007669"/>
    <property type="project" value="UniProtKB-SubCell"/>
</dbReference>
<dbReference type="Proteomes" id="UP001152803">
    <property type="component" value="Unassembled WGS sequence"/>
</dbReference>
<evidence type="ECO:0000256" key="1">
    <source>
        <dbReference type="ARBA" id="ARBA00004613"/>
    </source>
</evidence>
<evidence type="ECO:0000313" key="6">
    <source>
        <dbReference type="EMBL" id="KAJ8263511.1"/>
    </source>
</evidence>
<evidence type="ECO:0000313" key="7">
    <source>
        <dbReference type="Proteomes" id="UP001152803"/>
    </source>
</evidence>
<evidence type="ECO:0000256" key="5">
    <source>
        <dbReference type="SAM" id="SignalP"/>
    </source>
</evidence>
<dbReference type="AlphaFoldDB" id="A0A9Q1D9X9"/>
<evidence type="ECO:0000256" key="4">
    <source>
        <dbReference type="ARBA" id="ARBA00023157"/>
    </source>
</evidence>
<dbReference type="OrthoDB" id="6076852at2759"/>
<keyword evidence="7" id="KW-1185">Reference proteome</keyword>
<comment type="subcellular location">
    <subcellularLocation>
        <location evidence="1">Secreted</location>
    </subcellularLocation>
</comment>
<accession>A0A9Q1D9X9</accession>
<dbReference type="Gene3D" id="2.60.40.1900">
    <property type="entry name" value="Beta-microseminoprotein (PSP94) domain"/>
    <property type="match status" value="1"/>
</dbReference>
<dbReference type="EMBL" id="JAFJMO010000011">
    <property type="protein sequence ID" value="KAJ8263511.1"/>
    <property type="molecule type" value="Genomic_DNA"/>
</dbReference>
<keyword evidence="4" id="KW-1015">Disulfide bond</keyword>
<organism evidence="6 7">
    <name type="scientific">Conger conger</name>
    <name type="common">Conger eel</name>
    <name type="synonym">Muraena conger</name>
    <dbReference type="NCBI Taxonomy" id="82655"/>
    <lineage>
        <taxon>Eukaryota</taxon>
        <taxon>Metazoa</taxon>
        <taxon>Chordata</taxon>
        <taxon>Craniata</taxon>
        <taxon>Vertebrata</taxon>
        <taxon>Euteleostomi</taxon>
        <taxon>Actinopterygii</taxon>
        <taxon>Neopterygii</taxon>
        <taxon>Teleostei</taxon>
        <taxon>Anguilliformes</taxon>
        <taxon>Congridae</taxon>
        <taxon>Conger</taxon>
    </lineage>
</organism>
<sequence>MKCLALALLLCTQLHLLHGACFARVIKSGETHCQDQVDHTWHAIGSSWRNSECQDCSCGGCCDGFARPSNIPDDCTMELDKKECEYKVFKKNDPTQSCPVHGWVGG</sequence>
<dbReference type="PANTHER" id="PTHR10500:SF7">
    <property type="entry name" value="BETA-MICROSEMINOPROTEIN"/>
    <property type="match status" value="1"/>
</dbReference>
<feature type="chain" id="PRO_5040265160" description="Beta-microseminoprotein" evidence="5">
    <location>
        <begin position="20"/>
        <end position="106"/>
    </location>
</feature>
<proteinExistence type="inferred from homology"/>
<evidence type="ECO:0008006" key="8">
    <source>
        <dbReference type="Google" id="ProtNLM"/>
    </source>
</evidence>